<protein>
    <submittedName>
        <fullName evidence="1">Uncharacterized protein</fullName>
    </submittedName>
</protein>
<organism evidence="1 2">
    <name type="scientific">Stenotrophomonas maltophilia</name>
    <name type="common">Pseudomonas maltophilia</name>
    <name type="synonym">Xanthomonas maltophilia</name>
    <dbReference type="NCBI Taxonomy" id="40324"/>
    <lineage>
        <taxon>Bacteria</taxon>
        <taxon>Pseudomonadati</taxon>
        <taxon>Pseudomonadota</taxon>
        <taxon>Gammaproteobacteria</taxon>
        <taxon>Lysobacterales</taxon>
        <taxon>Lysobacteraceae</taxon>
        <taxon>Stenotrophomonas</taxon>
        <taxon>Stenotrophomonas maltophilia group</taxon>
    </lineage>
</organism>
<comment type="caution">
    <text evidence="1">The sequence shown here is derived from an EMBL/GenBank/DDBJ whole genome shotgun (WGS) entry which is preliminary data.</text>
</comment>
<reference evidence="1 2" key="1">
    <citation type="journal article" date="2017" name="Front. Microbiol.">
        <title>Double-Face Meets the Bacterial World: The Opportunistic Pathogen Stenotrophomonas maltophilia.</title>
        <authorList>
            <person name="Lira F."/>
            <person name="Berg G."/>
            <person name="Martinez J.L."/>
        </authorList>
    </citation>
    <scope>NUCLEOTIDE SEQUENCE [LARGE SCALE GENOMIC DNA]</scope>
    <source>
        <strain evidence="1 2">EA1</strain>
    </source>
</reference>
<dbReference type="Pfam" id="PF19924">
    <property type="entry name" value="DUF6387"/>
    <property type="match status" value="1"/>
</dbReference>
<name>A0A2J0UCL8_STEMA</name>
<proteinExistence type="predicted"/>
<evidence type="ECO:0000313" key="1">
    <source>
        <dbReference type="EMBL" id="PJL31183.1"/>
    </source>
</evidence>
<dbReference type="AlphaFoldDB" id="A0A2J0UCL8"/>
<gene>
    <name evidence="1" type="ORF">B9Y64_06225</name>
</gene>
<sequence>MQGIGKRQFQLRRNYVARTKSASRIPDWFDLNAYGDLADFATEDWLNLIVELSIVSDVSEILHSVVEDDAEHRVELEKMFSNLQKSLGRQGHEWWKEKYASNPEVYAFGSVASITNWTVAQMAARLEQLEGSQDLVRSSRRVIECELSADYEAWLEAKDQVQTYEEFGRIPFFVALRDSTEFAKSALPLTNNRAVAIDLSVPDATIRQDFDKWLAAMRQLDSHRAAKRPFSRADYSRWIQSGYVPLLVLDHWRRLTGDKITYGDMCDAAFPAGRRVEVDDIRKTLLPNARAWASKENIEALAVQAANEDAAQMQENSGGEKSSGK</sequence>
<evidence type="ECO:0000313" key="2">
    <source>
        <dbReference type="Proteomes" id="UP000230167"/>
    </source>
</evidence>
<accession>A0A2J0UCL8</accession>
<dbReference type="EMBL" id="NEQV01000002">
    <property type="protein sequence ID" value="PJL31183.1"/>
    <property type="molecule type" value="Genomic_DNA"/>
</dbReference>
<dbReference type="Proteomes" id="UP000230167">
    <property type="component" value="Unassembled WGS sequence"/>
</dbReference>
<dbReference type="InterPro" id="IPR045664">
    <property type="entry name" value="DUF6387"/>
</dbReference>